<dbReference type="InterPro" id="IPR036291">
    <property type="entry name" value="NAD(P)-bd_dom_sf"/>
</dbReference>
<dbReference type="InterPro" id="IPR051468">
    <property type="entry name" value="Fungal_SecMetab_SDRs"/>
</dbReference>
<proteinExistence type="inferred from homology"/>
<dbReference type="Gene3D" id="3.40.50.720">
    <property type="entry name" value="NAD(P)-binding Rossmann-like Domain"/>
    <property type="match status" value="1"/>
</dbReference>
<dbReference type="AlphaFoldDB" id="A0A4R8RHL6"/>
<dbReference type="Proteomes" id="UP000295703">
    <property type="component" value="Unassembled WGS sequence"/>
</dbReference>
<dbReference type="GO" id="GO:0016491">
    <property type="term" value="F:oxidoreductase activity"/>
    <property type="evidence" value="ECO:0007669"/>
    <property type="project" value="UniProtKB-KW"/>
</dbReference>
<comment type="caution">
    <text evidence="4">The sequence shown here is derived from an EMBL/GenBank/DDBJ whole genome shotgun (WGS) entry which is preliminary data.</text>
</comment>
<evidence type="ECO:0000313" key="5">
    <source>
        <dbReference type="Proteomes" id="UP000295703"/>
    </source>
</evidence>
<gene>
    <name evidence="4" type="primary">Nor1-3</name>
    <name evidence="4" type="ORF">CTRI78_v004334</name>
</gene>
<dbReference type="GO" id="GO:0005737">
    <property type="term" value="C:cytoplasm"/>
    <property type="evidence" value="ECO:0007669"/>
    <property type="project" value="TreeGrafter"/>
</dbReference>
<keyword evidence="5" id="KW-1185">Reference proteome</keyword>
<sequence>MAAGTVVLITGVSKGLGKALVEKYLSRPNQTVIGSLRDSKAHAARDLENLPAAAGSRLVLVGIEGSSQTDPRQAVAEMAAAGISHVDLVIANAGLSPPIQPLDAVDARHVADAFQVNALAPLRLYQAVRPLLERSAAPKWVSVSSAAASIGRLEVHQATFVSAYGMSKAAQDWLTVAIHSADKSIVAFAIHPGLVQTEMGNQGAQMQGLEKAPNTVQESIDKTVALIDGATREKTSGRFINVIDGEEIPW</sequence>
<dbReference type="SUPFAM" id="SSF51735">
    <property type="entry name" value="NAD(P)-binding Rossmann-fold domains"/>
    <property type="match status" value="1"/>
</dbReference>
<dbReference type="InterPro" id="IPR002347">
    <property type="entry name" value="SDR_fam"/>
</dbReference>
<evidence type="ECO:0000256" key="3">
    <source>
        <dbReference type="ARBA" id="ARBA00023002"/>
    </source>
</evidence>
<comment type="similarity">
    <text evidence="1">Belongs to the short-chain dehydrogenases/reductases (SDR) family.</text>
</comment>
<keyword evidence="3" id="KW-0560">Oxidoreductase</keyword>
<name>A0A4R8RHL6_COLTR</name>
<dbReference type="EMBL" id="RYZW01000031">
    <property type="protein sequence ID" value="TDZ61455.1"/>
    <property type="molecule type" value="Genomic_DNA"/>
</dbReference>
<dbReference type="PANTHER" id="PTHR43544:SF7">
    <property type="entry name" value="NADB-LER2"/>
    <property type="match status" value="1"/>
</dbReference>
<keyword evidence="2" id="KW-0521">NADP</keyword>
<organism evidence="4 5">
    <name type="scientific">Colletotrichum trifolii</name>
    <dbReference type="NCBI Taxonomy" id="5466"/>
    <lineage>
        <taxon>Eukaryota</taxon>
        <taxon>Fungi</taxon>
        <taxon>Dikarya</taxon>
        <taxon>Ascomycota</taxon>
        <taxon>Pezizomycotina</taxon>
        <taxon>Sordariomycetes</taxon>
        <taxon>Hypocreomycetidae</taxon>
        <taxon>Glomerellales</taxon>
        <taxon>Glomerellaceae</taxon>
        <taxon>Colletotrichum</taxon>
        <taxon>Colletotrichum orbiculare species complex</taxon>
    </lineage>
</organism>
<protein>
    <submittedName>
        <fullName evidence="4">Norsolorinic acid ketoreductase nor1</fullName>
    </submittedName>
</protein>
<dbReference type="PRINTS" id="PR00081">
    <property type="entry name" value="GDHRDH"/>
</dbReference>
<dbReference type="PANTHER" id="PTHR43544">
    <property type="entry name" value="SHORT-CHAIN DEHYDROGENASE/REDUCTASE"/>
    <property type="match status" value="1"/>
</dbReference>
<evidence type="ECO:0000313" key="4">
    <source>
        <dbReference type="EMBL" id="TDZ61455.1"/>
    </source>
</evidence>
<dbReference type="Pfam" id="PF00106">
    <property type="entry name" value="adh_short"/>
    <property type="match status" value="1"/>
</dbReference>
<evidence type="ECO:0000256" key="1">
    <source>
        <dbReference type="ARBA" id="ARBA00006484"/>
    </source>
</evidence>
<reference evidence="4 5" key="1">
    <citation type="submission" date="2018-12" db="EMBL/GenBank/DDBJ databases">
        <title>Genome sequence and assembly of Colletotrichum trifolii.</title>
        <authorList>
            <person name="Gan P."/>
            <person name="Shirasu K."/>
        </authorList>
    </citation>
    <scope>NUCLEOTIDE SEQUENCE [LARGE SCALE GENOMIC DNA]</scope>
    <source>
        <strain evidence="4 5">543-2</strain>
    </source>
</reference>
<evidence type="ECO:0000256" key="2">
    <source>
        <dbReference type="ARBA" id="ARBA00022857"/>
    </source>
</evidence>
<accession>A0A4R8RHL6</accession>